<evidence type="ECO:0000256" key="1">
    <source>
        <dbReference type="SAM" id="SignalP"/>
    </source>
</evidence>
<comment type="caution">
    <text evidence="2">The sequence shown here is derived from an EMBL/GenBank/DDBJ whole genome shotgun (WGS) entry which is preliminary data.</text>
</comment>
<evidence type="ECO:0000313" key="3">
    <source>
        <dbReference type="Proteomes" id="UP000027850"/>
    </source>
</evidence>
<keyword evidence="1" id="KW-0732">Signal</keyword>
<proteinExistence type="predicted"/>
<sequence>MNRKISTLLTAGLLVAGSLCGSAFAQTPTVSIKDLTGIGSTVANELKNGARYVMVDASSSLAYGHEISTTTGKIVEVGEAINTPIFYDDSDSKDGVKKYIWTVSVTEAPRGFFSYTLTNAETGKALRYNSAYNAIETDPAAKAEDTFKDFVFENTGTVTSTPTGAKYSASNKYMVAYKAGATVWNGLSWSGSPLVSTTTISAPTFYEVKSEELEDVTELNALYNTSGFSFASKPYDTDQTEEPIGN</sequence>
<accession>A0AB34LHZ1</accession>
<name>A0AB34LHZ1_PARDI</name>
<feature type="chain" id="PRO_5044331644" evidence="1">
    <location>
        <begin position="26"/>
        <end position="246"/>
    </location>
</feature>
<feature type="signal peptide" evidence="1">
    <location>
        <begin position="1"/>
        <end position="25"/>
    </location>
</feature>
<gene>
    <name evidence="2" type="ORF">M091_3338</name>
</gene>
<protein>
    <submittedName>
        <fullName evidence="2">Uncharacterized protein</fullName>
    </submittedName>
</protein>
<evidence type="ECO:0000313" key="2">
    <source>
        <dbReference type="EMBL" id="KDS42147.1"/>
    </source>
</evidence>
<dbReference type="AlphaFoldDB" id="A0AB34LHZ1"/>
<organism evidence="2 3">
    <name type="scientific">Parabacteroides distasonis str. 3776 D15 i</name>
    <dbReference type="NCBI Taxonomy" id="1339342"/>
    <lineage>
        <taxon>Bacteria</taxon>
        <taxon>Pseudomonadati</taxon>
        <taxon>Bacteroidota</taxon>
        <taxon>Bacteroidia</taxon>
        <taxon>Bacteroidales</taxon>
        <taxon>Tannerellaceae</taxon>
        <taxon>Parabacteroides</taxon>
    </lineage>
</organism>
<reference evidence="2 3" key="1">
    <citation type="submission" date="2014-04" db="EMBL/GenBank/DDBJ databases">
        <authorList>
            <person name="Sears C."/>
            <person name="Carroll K."/>
            <person name="Sack B.R."/>
            <person name="Qadri F."/>
            <person name="Myers L.L."/>
            <person name="Chung G.-T."/>
            <person name="Escheverria P."/>
            <person name="Fraser C.M."/>
            <person name="Sadzewicz L."/>
            <person name="Shefchek K.A."/>
            <person name="Tallon L."/>
            <person name="Das S.P."/>
            <person name="Daugherty S."/>
            <person name="Mongodin E.F."/>
        </authorList>
    </citation>
    <scope>NUCLEOTIDE SEQUENCE [LARGE SCALE GENOMIC DNA]</scope>
    <source>
        <strain evidence="2 3">3776 D15 i</strain>
    </source>
</reference>
<dbReference type="Proteomes" id="UP000027850">
    <property type="component" value="Unassembled WGS sequence"/>
</dbReference>
<feature type="non-terminal residue" evidence="2">
    <location>
        <position position="246"/>
    </location>
</feature>
<dbReference type="EMBL" id="JNHK01000004">
    <property type="protein sequence ID" value="KDS42147.1"/>
    <property type="molecule type" value="Genomic_DNA"/>
</dbReference>